<organism evidence="2 3">
    <name type="scientific">Sphingobium yanoikuyae</name>
    <name type="common">Sphingomonas yanoikuyae</name>
    <dbReference type="NCBI Taxonomy" id="13690"/>
    <lineage>
        <taxon>Bacteria</taxon>
        <taxon>Pseudomonadati</taxon>
        <taxon>Pseudomonadota</taxon>
        <taxon>Alphaproteobacteria</taxon>
        <taxon>Sphingomonadales</taxon>
        <taxon>Sphingomonadaceae</taxon>
        <taxon>Sphingobium</taxon>
    </lineage>
</organism>
<accession>A0A0J9FSC1</accession>
<dbReference type="EMBL" id="CP020925">
    <property type="protein sequence ID" value="ATP20780.1"/>
    <property type="molecule type" value="Genomic_DNA"/>
</dbReference>
<gene>
    <name evidence="2" type="ORF">BV87_21965</name>
</gene>
<keyword evidence="1" id="KW-0472">Membrane</keyword>
<keyword evidence="1" id="KW-1133">Transmembrane helix</keyword>
<dbReference type="AlphaFoldDB" id="A0A0J9FSC1"/>
<feature type="transmembrane region" description="Helical" evidence="1">
    <location>
        <begin position="88"/>
        <end position="105"/>
    </location>
</feature>
<evidence type="ECO:0000256" key="1">
    <source>
        <dbReference type="SAM" id="Phobius"/>
    </source>
</evidence>
<protein>
    <submittedName>
        <fullName evidence="2">Uncharacterized protein</fullName>
    </submittedName>
</protein>
<keyword evidence="1" id="KW-0812">Transmembrane</keyword>
<dbReference type="Proteomes" id="UP000037029">
    <property type="component" value="Chromosome"/>
</dbReference>
<evidence type="ECO:0000313" key="3">
    <source>
        <dbReference type="Proteomes" id="UP000037029"/>
    </source>
</evidence>
<feature type="transmembrane region" description="Helical" evidence="1">
    <location>
        <begin position="55"/>
        <end position="76"/>
    </location>
</feature>
<reference evidence="2 3" key="1">
    <citation type="submission" date="2017-04" db="EMBL/GenBank/DDBJ databases">
        <title>Characterization, genome and methylation analysis of a phthalic acid esters degrading strain Sphingobium yanoikuyae SHJ.</title>
        <authorList>
            <person name="Feng L."/>
        </authorList>
    </citation>
    <scope>NUCLEOTIDE SEQUENCE [LARGE SCALE GENOMIC DNA]</scope>
    <source>
        <strain evidence="2 3">SHJ</strain>
    </source>
</reference>
<dbReference type="PROSITE" id="PS51257">
    <property type="entry name" value="PROKAR_LIPOPROTEIN"/>
    <property type="match status" value="1"/>
</dbReference>
<evidence type="ECO:0000313" key="2">
    <source>
        <dbReference type="EMBL" id="ATP20780.1"/>
    </source>
</evidence>
<dbReference type="RefSeq" id="WP_048937749.1">
    <property type="nucleotide sequence ID" value="NZ_CP020925.1"/>
</dbReference>
<proteinExistence type="predicted"/>
<sequence>MTILSRLDAWLGKTLFHPPIILACQITRQTQYAIHRALWFFAACHATVYLEHDEWLWVVFMWFFVVITLLSATLFADWPATSLRAFRLFWFFLLIGQVSVTLLGGDLLASSIRSVIILFAEYAATIKTIPPRRKRDRRASAKEVRA</sequence>
<name>A0A0J9FSC1_SPHYA</name>